<dbReference type="AlphaFoldDB" id="X1G290"/>
<evidence type="ECO:0000256" key="1">
    <source>
        <dbReference type="ARBA" id="ARBA00023122"/>
    </source>
</evidence>
<dbReference type="EMBL" id="BARU01005615">
    <property type="protein sequence ID" value="GAH38920.1"/>
    <property type="molecule type" value="Genomic_DNA"/>
</dbReference>
<comment type="caution">
    <text evidence="3">The sequence shown here is derived from an EMBL/GenBank/DDBJ whole genome shotgun (WGS) entry which is preliminary data.</text>
</comment>
<proteinExistence type="predicted"/>
<dbReference type="Gene3D" id="3.10.580.10">
    <property type="entry name" value="CBS-domain"/>
    <property type="match status" value="1"/>
</dbReference>
<dbReference type="PANTHER" id="PTHR43080:SF2">
    <property type="entry name" value="CBS DOMAIN-CONTAINING PROTEIN"/>
    <property type="match status" value="1"/>
</dbReference>
<feature type="domain" description="CBS" evidence="2">
    <location>
        <begin position="11"/>
        <end position="67"/>
    </location>
</feature>
<gene>
    <name evidence="3" type="ORF">S03H2_10966</name>
</gene>
<accession>X1G290</accession>
<dbReference type="InterPro" id="IPR046342">
    <property type="entry name" value="CBS_dom_sf"/>
</dbReference>
<sequence length="146" mass="16323">MYTVGDLLKHLKQSTVYFIAPDDSITDALSYMKEKRIGAVSVKSDDELVGILTERDILWKCDLRDDLSSVKVAAIMIPAADVITVNPGVDLEECFNLMDVHRIRHLPVVDDGKQVGMLSIRDLVRAIVDQQIFISSQLESYITGRS</sequence>
<evidence type="ECO:0000259" key="2">
    <source>
        <dbReference type="PROSITE" id="PS51371"/>
    </source>
</evidence>
<dbReference type="InterPro" id="IPR051257">
    <property type="entry name" value="Diverse_CBS-Domain"/>
</dbReference>
<reference evidence="3" key="1">
    <citation type="journal article" date="2014" name="Front. Microbiol.">
        <title>High frequency of phylogenetically diverse reductive dehalogenase-homologous genes in deep subseafloor sedimentary metagenomes.</title>
        <authorList>
            <person name="Kawai M."/>
            <person name="Futagami T."/>
            <person name="Toyoda A."/>
            <person name="Takaki Y."/>
            <person name="Nishi S."/>
            <person name="Hori S."/>
            <person name="Arai W."/>
            <person name="Tsubouchi T."/>
            <person name="Morono Y."/>
            <person name="Uchiyama I."/>
            <person name="Ito T."/>
            <person name="Fujiyama A."/>
            <person name="Inagaki F."/>
            <person name="Takami H."/>
        </authorList>
    </citation>
    <scope>NUCLEOTIDE SEQUENCE</scope>
    <source>
        <strain evidence="3">Expedition CK06-06</strain>
    </source>
</reference>
<dbReference type="Pfam" id="PF00571">
    <property type="entry name" value="CBS"/>
    <property type="match status" value="2"/>
</dbReference>
<name>X1G290_9ZZZZ</name>
<dbReference type="PANTHER" id="PTHR43080">
    <property type="entry name" value="CBS DOMAIN-CONTAINING PROTEIN CBSX3, MITOCHONDRIAL"/>
    <property type="match status" value="1"/>
</dbReference>
<feature type="domain" description="CBS" evidence="2">
    <location>
        <begin position="76"/>
        <end position="136"/>
    </location>
</feature>
<evidence type="ECO:0000313" key="3">
    <source>
        <dbReference type="EMBL" id="GAH38920.1"/>
    </source>
</evidence>
<dbReference type="SMART" id="SM00116">
    <property type="entry name" value="CBS"/>
    <property type="match status" value="2"/>
</dbReference>
<protein>
    <recommendedName>
        <fullName evidence="2">CBS domain-containing protein</fullName>
    </recommendedName>
</protein>
<keyword evidence="1" id="KW-0129">CBS domain</keyword>
<dbReference type="SUPFAM" id="SSF54631">
    <property type="entry name" value="CBS-domain pair"/>
    <property type="match status" value="1"/>
</dbReference>
<dbReference type="PROSITE" id="PS51371">
    <property type="entry name" value="CBS"/>
    <property type="match status" value="2"/>
</dbReference>
<organism evidence="3">
    <name type="scientific">marine sediment metagenome</name>
    <dbReference type="NCBI Taxonomy" id="412755"/>
    <lineage>
        <taxon>unclassified sequences</taxon>
        <taxon>metagenomes</taxon>
        <taxon>ecological metagenomes</taxon>
    </lineage>
</organism>
<dbReference type="InterPro" id="IPR000644">
    <property type="entry name" value="CBS_dom"/>
</dbReference>